<comment type="similarity">
    <text evidence="2">Belongs to the plant ureide permease (TC 2.A.7.19) family.</text>
</comment>
<evidence type="ECO:0000256" key="8">
    <source>
        <dbReference type="ARBA" id="ARBA00023136"/>
    </source>
</evidence>
<dbReference type="PROSITE" id="PS50181">
    <property type="entry name" value="FBOX"/>
    <property type="match status" value="2"/>
</dbReference>
<feature type="domain" description="F-box" evidence="10">
    <location>
        <begin position="798"/>
        <end position="845"/>
    </location>
</feature>
<dbReference type="Pfam" id="PF00646">
    <property type="entry name" value="F-box"/>
    <property type="match status" value="2"/>
</dbReference>
<organism evidence="11 12">
    <name type="scientific">Brassica napus</name>
    <name type="common">Rape</name>
    <dbReference type="NCBI Taxonomy" id="3708"/>
    <lineage>
        <taxon>Eukaryota</taxon>
        <taxon>Viridiplantae</taxon>
        <taxon>Streptophyta</taxon>
        <taxon>Embryophyta</taxon>
        <taxon>Tracheophyta</taxon>
        <taxon>Spermatophyta</taxon>
        <taxon>Magnoliopsida</taxon>
        <taxon>eudicotyledons</taxon>
        <taxon>Gunneridae</taxon>
        <taxon>Pentapetalae</taxon>
        <taxon>rosids</taxon>
        <taxon>malvids</taxon>
        <taxon>Brassicales</taxon>
        <taxon>Brassicaceae</taxon>
        <taxon>Brassiceae</taxon>
        <taxon>Brassica</taxon>
    </lineage>
</organism>
<dbReference type="Proteomes" id="UP000824890">
    <property type="component" value="Unassembled WGS sequence"/>
</dbReference>
<feature type="transmembrane region" description="Helical" evidence="9">
    <location>
        <begin position="88"/>
        <end position="114"/>
    </location>
</feature>
<dbReference type="SUPFAM" id="SSF117281">
    <property type="entry name" value="Kelch motif"/>
    <property type="match status" value="2"/>
</dbReference>
<reference evidence="11 12" key="1">
    <citation type="submission" date="2021-05" db="EMBL/GenBank/DDBJ databases">
        <title>Genome Assembly of Synthetic Allotetraploid Brassica napus Reveals Homoeologous Exchanges between Subgenomes.</title>
        <authorList>
            <person name="Davis J.T."/>
        </authorList>
    </citation>
    <scope>NUCLEOTIDE SEQUENCE [LARGE SCALE GENOMIC DNA]</scope>
    <source>
        <strain evidence="12">cv. Da-Ae</strain>
        <tissue evidence="11">Seedling</tissue>
    </source>
</reference>
<evidence type="ECO:0000256" key="2">
    <source>
        <dbReference type="ARBA" id="ARBA00005931"/>
    </source>
</evidence>
<feature type="transmembrane region" description="Helical" evidence="9">
    <location>
        <begin position="205"/>
        <end position="228"/>
    </location>
</feature>
<dbReference type="Gene3D" id="2.120.10.80">
    <property type="entry name" value="Kelch-type beta propeller"/>
    <property type="match status" value="2"/>
</dbReference>
<comment type="subcellular location">
    <subcellularLocation>
        <location evidence="1">Membrane</location>
        <topology evidence="1">Multi-pass membrane protein</topology>
    </subcellularLocation>
</comment>
<comment type="caution">
    <text evidence="11">The sequence shown here is derived from an EMBL/GenBank/DDBJ whole genome shotgun (WGS) entry which is preliminary data.</text>
</comment>
<dbReference type="SMART" id="SM00612">
    <property type="entry name" value="Kelch"/>
    <property type="match status" value="2"/>
</dbReference>
<dbReference type="InterPro" id="IPR030189">
    <property type="entry name" value="UPS_plant"/>
</dbReference>
<evidence type="ECO:0000256" key="3">
    <source>
        <dbReference type="ARBA" id="ARBA00022448"/>
    </source>
</evidence>
<accession>A0ABQ8D3K4</accession>
<feature type="transmembrane region" description="Helical" evidence="9">
    <location>
        <begin position="126"/>
        <end position="145"/>
    </location>
</feature>
<evidence type="ECO:0000256" key="4">
    <source>
        <dbReference type="ARBA" id="ARBA00022692"/>
    </source>
</evidence>
<dbReference type="PANTHER" id="PTHR31081:SF20">
    <property type="entry name" value="UREIDE PERMEASE 1-LIKE"/>
    <property type="match status" value="1"/>
</dbReference>
<dbReference type="PANTHER" id="PTHR31081">
    <property type="entry name" value="UREIDE PERMEASE 1-RELATED-RELATED"/>
    <property type="match status" value="1"/>
</dbReference>
<keyword evidence="12" id="KW-1185">Reference proteome</keyword>
<sequence>MRKVLSKSGSTNQMMYMIESKEGAIICMLLALLFLGTWPAIMTLTERRGRLPQHIYLDYTLTNLLAAVTIAFTLGQIVLNLGTLATQYAWAFVGLSVTEVITASIAVVIGTTLNYFLDDRINRAEILFPGIACFLVAVCFGSAVYKSNEDDNKSKLQEFKSLENVSSFQMETNPANGLAQEKGSAAFLIELEKQRAIKVTGRSTIIGLAITFFAGICFSLFSPAFNLATNDQWHTLKHGVPKLNVYTAFFYFSVSAFVSALILNIKFLYWPVLGLPRSSFKAYLNDWNGRGWSLLAGLLCGFGNGLQFMGGQTASYAAAGAVQALPLVSTFWGIMLFGEYRRPSRRTYILLTSMLFMFTVAVAMVARQTKSLSRGDRFGLLKHAISYLYEKSLKVFTLTINKLISTFARNPTTSSTAPQLTSPSFSSLPDEIVVTCLAHISKSHYPKLSLVSKRFNSLIFSNELHLARSRSKTRENVLHVFLQLPGHRLPSWYSMWIKPGQTLTNELKEENSNSTGNAMLVPIPSSYSPSAPTLYLGTFSSKQYKLRHCNNSPVSSLLWVRNKGVLTPWGKSKYSPWLKAPRMKVARENAIARALDGKIYVMGGCNADESASWAEAFDTNTQTWESLPDPGPELRFSLIKSMNVTKRRVYVESSGKYDHYYNPKEGRWGVSSKVRKFGRKCEIGHVWYFCRKRGFFWYDTKLKSWRMVKGLEVLNKYCSVGVIAIANYGGKLLILWDKFDQCQNKEIWCSVIALERRSGDHEVWGTVEWASVVLTVPSSYVFFRCQVKSLLVPMANKETNLSSLPDEMVINCLAHLSRSYHPKLSLVSKRFRSIILSRELLFARSHLKIQEHVLDILTNDMEEDKSTTRNTLLVSIPSSYSPNVADLSMGMVGSKHYIVKDYNIPPTASPMLVRDHNEGTHTWRKSPSMKVARENPMVAILDGKIYVVGGCKADETTNWAEVFDANTQTWESLPDPGAELRSSLLKSTKVTDGKVYVRSNAKNEYYYYDPKEGKWGVVTEALQFERKCVIENVWYYCGEEYFSWFDTKLQNWRMVKGLEPGQGENKNIWCSVIALEREGGGDDVWGHVEWASVVLPVPSSYVFLSCRQVWG</sequence>
<evidence type="ECO:0000256" key="9">
    <source>
        <dbReference type="SAM" id="Phobius"/>
    </source>
</evidence>
<feature type="transmembrane region" description="Helical" evidence="9">
    <location>
        <begin position="63"/>
        <end position="81"/>
    </location>
</feature>
<keyword evidence="3" id="KW-0813">Transport</keyword>
<gene>
    <name evidence="11" type="ORF">HID58_023974</name>
</gene>
<evidence type="ECO:0000256" key="7">
    <source>
        <dbReference type="ARBA" id="ARBA00022989"/>
    </source>
</evidence>
<protein>
    <recommendedName>
        <fullName evidence="10">F-box domain-containing protein</fullName>
    </recommendedName>
</protein>
<keyword evidence="5" id="KW-0547">Nucleotide-binding</keyword>
<evidence type="ECO:0000256" key="5">
    <source>
        <dbReference type="ARBA" id="ARBA00022741"/>
    </source>
</evidence>
<dbReference type="Pfam" id="PF07168">
    <property type="entry name" value="Ureide_permease"/>
    <property type="match status" value="1"/>
</dbReference>
<evidence type="ECO:0000313" key="12">
    <source>
        <dbReference type="Proteomes" id="UP000824890"/>
    </source>
</evidence>
<feature type="domain" description="F-box" evidence="10">
    <location>
        <begin position="422"/>
        <end position="468"/>
    </location>
</feature>
<feature type="transmembrane region" description="Helical" evidence="9">
    <location>
        <begin position="248"/>
        <end position="270"/>
    </location>
</feature>
<dbReference type="InterPro" id="IPR036047">
    <property type="entry name" value="F-box-like_dom_sf"/>
</dbReference>
<proteinExistence type="inferred from homology"/>
<dbReference type="InterPro" id="IPR009834">
    <property type="entry name" value="Ureide_permease"/>
</dbReference>
<evidence type="ECO:0000259" key="10">
    <source>
        <dbReference type="PROSITE" id="PS50181"/>
    </source>
</evidence>
<keyword evidence="8 9" id="KW-0472">Membrane</keyword>
<keyword evidence="7 9" id="KW-1133">Transmembrane helix</keyword>
<dbReference type="EMBL" id="JAGKQM010000006">
    <property type="protein sequence ID" value="KAH0923956.1"/>
    <property type="molecule type" value="Genomic_DNA"/>
</dbReference>
<name>A0ABQ8D3K4_BRANA</name>
<feature type="transmembrane region" description="Helical" evidence="9">
    <location>
        <begin position="316"/>
        <end position="336"/>
    </location>
</feature>
<evidence type="ECO:0000256" key="1">
    <source>
        <dbReference type="ARBA" id="ARBA00004141"/>
    </source>
</evidence>
<dbReference type="InterPro" id="IPR057499">
    <property type="entry name" value="Kelch_FKB95"/>
</dbReference>
<feature type="transmembrane region" description="Helical" evidence="9">
    <location>
        <begin position="291"/>
        <end position="310"/>
    </location>
</feature>
<dbReference type="InterPro" id="IPR001810">
    <property type="entry name" value="F-box_dom"/>
</dbReference>
<dbReference type="InterPro" id="IPR015915">
    <property type="entry name" value="Kelch-typ_b-propeller"/>
</dbReference>
<dbReference type="InterPro" id="IPR006652">
    <property type="entry name" value="Kelch_1"/>
</dbReference>
<evidence type="ECO:0000256" key="6">
    <source>
        <dbReference type="ARBA" id="ARBA00022840"/>
    </source>
</evidence>
<dbReference type="SUPFAM" id="SSF81383">
    <property type="entry name" value="F-box domain"/>
    <property type="match status" value="2"/>
</dbReference>
<keyword evidence="4 9" id="KW-0812">Transmembrane</keyword>
<keyword evidence="6" id="KW-0067">ATP-binding</keyword>
<dbReference type="CDD" id="cd22152">
    <property type="entry name" value="F-box_AtAFR-like"/>
    <property type="match status" value="2"/>
</dbReference>
<feature type="transmembrane region" description="Helical" evidence="9">
    <location>
        <begin position="348"/>
        <end position="366"/>
    </location>
</feature>
<dbReference type="Pfam" id="PF25210">
    <property type="entry name" value="Kelch_FKB95"/>
    <property type="match status" value="2"/>
</dbReference>
<dbReference type="SMART" id="SM00256">
    <property type="entry name" value="FBOX"/>
    <property type="match status" value="2"/>
</dbReference>
<evidence type="ECO:0000313" key="11">
    <source>
        <dbReference type="EMBL" id="KAH0923956.1"/>
    </source>
</evidence>